<evidence type="ECO:0000313" key="1">
    <source>
        <dbReference type="EMBL" id="KAD6119722.1"/>
    </source>
</evidence>
<keyword evidence="2" id="KW-1185">Reference proteome</keyword>
<accession>A0A5N6PDZ1</accession>
<dbReference type="SUPFAM" id="SSF50249">
    <property type="entry name" value="Nucleic acid-binding proteins"/>
    <property type="match status" value="2"/>
</dbReference>
<dbReference type="InterPro" id="IPR012340">
    <property type="entry name" value="NA-bd_OB-fold"/>
</dbReference>
<organism evidence="1 2">
    <name type="scientific">Mikania micrantha</name>
    <name type="common">bitter vine</name>
    <dbReference type="NCBI Taxonomy" id="192012"/>
    <lineage>
        <taxon>Eukaryota</taxon>
        <taxon>Viridiplantae</taxon>
        <taxon>Streptophyta</taxon>
        <taxon>Embryophyta</taxon>
        <taxon>Tracheophyta</taxon>
        <taxon>Spermatophyta</taxon>
        <taxon>Magnoliopsida</taxon>
        <taxon>eudicotyledons</taxon>
        <taxon>Gunneridae</taxon>
        <taxon>Pentapetalae</taxon>
        <taxon>asterids</taxon>
        <taxon>campanulids</taxon>
        <taxon>Asterales</taxon>
        <taxon>Asteraceae</taxon>
        <taxon>Asteroideae</taxon>
        <taxon>Heliantheae alliance</taxon>
        <taxon>Eupatorieae</taxon>
        <taxon>Mikania</taxon>
    </lineage>
</organism>
<reference evidence="1 2" key="1">
    <citation type="submission" date="2019-05" db="EMBL/GenBank/DDBJ databases">
        <title>Mikania micrantha, genome provides insights into the molecular mechanism of rapid growth.</title>
        <authorList>
            <person name="Liu B."/>
        </authorList>
    </citation>
    <scope>NUCLEOTIDE SEQUENCE [LARGE SCALE GENOMIC DNA]</scope>
    <source>
        <strain evidence="1">NLD-2019</strain>
        <tissue evidence="1">Leaf</tissue>
    </source>
</reference>
<evidence type="ECO:0000313" key="2">
    <source>
        <dbReference type="Proteomes" id="UP000326396"/>
    </source>
</evidence>
<dbReference type="Gene3D" id="2.40.50.140">
    <property type="entry name" value="Nucleic acid-binding proteins"/>
    <property type="match status" value="2"/>
</dbReference>
<evidence type="ECO:0008006" key="3">
    <source>
        <dbReference type="Google" id="ProtNLM"/>
    </source>
</evidence>
<comment type="caution">
    <text evidence="1">The sequence shown here is derived from an EMBL/GenBank/DDBJ whole genome shotgun (WGS) entry which is preliminary data.</text>
</comment>
<dbReference type="AlphaFoldDB" id="A0A5N6PDZ1"/>
<dbReference type="EMBL" id="SZYD01000005">
    <property type="protein sequence ID" value="KAD6119722.1"/>
    <property type="molecule type" value="Genomic_DNA"/>
</dbReference>
<dbReference type="OrthoDB" id="1166465at2759"/>
<sequence>MESNGEICHIQPHGTTVPIEARFIRGWRPYRIGNAYCHLIVDKKGDAIQVFSEDDGNNSICASIQIMNCYRLERYVCSRAPAQMKVVAHPAALRIGRASSIIPIENNSLIPSTYFNFIGYEHLRSRLNNHQLLTGKIDDTWYENTNNGTVMRLKIADPIKEPIHITLWPEIACSVNTEPIINADHHVVVAVTSLKVIEFRDKIRLESTSATHVYVDPDIDIAKSIASTFEKLEGPKLPGQTFQKTIQTIESPSKRNRTTIAALQSQNPSEMPGIAFTCHASVTAFNNRRSCYCLAATLADDTGSISVTIFDQAVTSVIGISCYEMVVQRGYTDTTIIPEPLLSIKGQDKIYRLERGSASSPFKVNRIFSVQEEASIPSTLFQTTAHHVPAPDTPVGKSSSLTDTKRQLSPPTGIVMKPIRRIFKWIAPASHPVGPPPTSPLVSEVGLFFHIHCPFSFNLFM</sequence>
<name>A0A5N6PDZ1_9ASTR</name>
<protein>
    <recommendedName>
        <fullName evidence="3">Replication protein A OB domain-containing protein</fullName>
    </recommendedName>
</protein>
<dbReference type="PANTHER" id="PTHR47165">
    <property type="entry name" value="OS03G0429900 PROTEIN"/>
    <property type="match status" value="1"/>
</dbReference>
<dbReference type="Proteomes" id="UP000326396">
    <property type="component" value="Linkage Group LG13"/>
</dbReference>
<gene>
    <name evidence="1" type="ORF">E3N88_10993</name>
</gene>
<proteinExistence type="predicted"/>
<dbReference type="PANTHER" id="PTHR47165:SF4">
    <property type="entry name" value="OS03G0429900 PROTEIN"/>
    <property type="match status" value="1"/>
</dbReference>